<accession>A0A0M3JPZ6</accession>
<proteinExistence type="predicted"/>
<evidence type="ECO:0000256" key="1">
    <source>
        <dbReference type="SAM" id="MobiDB-lite"/>
    </source>
</evidence>
<evidence type="ECO:0000313" key="2">
    <source>
        <dbReference type="EMBL" id="VDK39770.1"/>
    </source>
</evidence>
<reference evidence="2 3" key="2">
    <citation type="submission" date="2018-11" db="EMBL/GenBank/DDBJ databases">
        <authorList>
            <consortium name="Pathogen Informatics"/>
        </authorList>
    </citation>
    <scope>NUCLEOTIDE SEQUENCE [LARGE SCALE GENOMIC DNA]</scope>
</reference>
<dbReference type="EMBL" id="UYRR01029180">
    <property type="protein sequence ID" value="VDK39770.1"/>
    <property type="molecule type" value="Genomic_DNA"/>
</dbReference>
<dbReference type="AlphaFoldDB" id="A0A0M3JPZ6"/>
<organism evidence="4">
    <name type="scientific">Anisakis simplex</name>
    <name type="common">Herring worm</name>
    <dbReference type="NCBI Taxonomy" id="6269"/>
    <lineage>
        <taxon>Eukaryota</taxon>
        <taxon>Metazoa</taxon>
        <taxon>Ecdysozoa</taxon>
        <taxon>Nematoda</taxon>
        <taxon>Chromadorea</taxon>
        <taxon>Rhabditida</taxon>
        <taxon>Spirurina</taxon>
        <taxon>Ascaridomorpha</taxon>
        <taxon>Ascaridoidea</taxon>
        <taxon>Anisakidae</taxon>
        <taxon>Anisakis</taxon>
        <taxon>Anisakis simplex complex</taxon>
    </lineage>
</organism>
<name>A0A0M3JPZ6_ANISI</name>
<evidence type="ECO:0000313" key="4">
    <source>
        <dbReference type="WBParaSite" id="ASIM_0000974701-mRNA-1"/>
    </source>
</evidence>
<keyword evidence="3" id="KW-1185">Reference proteome</keyword>
<dbReference type="Proteomes" id="UP000267096">
    <property type="component" value="Unassembled WGS sequence"/>
</dbReference>
<feature type="region of interest" description="Disordered" evidence="1">
    <location>
        <begin position="42"/>
        <end position="62"/>
    </location>
</feature>
<dbReference type="WBParaSite" id="ASIM_0000974701-mRNA-1">
    <property type="protein sequence ID" value="ASIM_0000974701-mRNA-1"/>
    <property type="gene ID" value="ASIM_0000974701"/>
</dbReference>
<sequence>MEHEQRSDSSNEEQQQQQYKSFVSATKHSDLVDELTEAAKKAVADLDSDSASSTAGGGGRAKSIARKYDRLFHGCIC</sequence>
<feature type="region of interest" description="Disordered" evidence="1">
    <location>
        <begin position="1"/>
        <end position="24"/>
    </location>
</feature>
<protein>
    <submittedName>
        <fullName evidence="4">Ovule protein</fullName>
    </submittedName>
</protein>
<gene>
    <name evidence="2" type="ORF">ASIM_LOCUS9481</name>
</gene>
<evidence type="ECO:0000313" key="3">
    <source>
        <dbReference type="Proteomes" id="UP000267096"/>
    </source>
</evidence>
<reference evidence="4" key="1">
    <citation type="submission" date="2017-02" db="UniProtKB">
        <authorList>
            <consortium name="WormBaseParasite"/>
        </authorList>
    </citation>
    <scope>IDENTIFICATION</scope>
</reference>